<sequence length="76" mass="9012">MLYITKWQNENEAKINTRWVENLRDSLLPYAEGAYVNWLEQCYFVNLPRLIEVKTKYDPENVFKFPLGIPTADSIT</sequence>
<dbReference type="Pfam" id="PF08031">
    <property type="entry name" value="BBE"/>
    <property type="match status" value="1"/>
</dbReference>
<organism evidence="2 3">
    <name type="scientific">Fictibacillus phosphorivorans</name>
    <dbReference type="NCBI Taxonomy" id="1221500"/>
    <lineage>
        <taxon>Bacteria</taxon>
        <taxon>Bacillati</taxon>
        <taxon>Bacillota</taxon>
        <taxon>Bacilli</taxon>
        <taxon>Bacillales</taxon>
        <taxon>Fictibacillaceae</taxon>
        <taxon>Fictibacillus</taxon>
    </lineage>
</organism>
<dbReference type="AlphaFoldDB" id="A0A163RNA0"/>
<dbReference type="RefSeq" id="WP_066240011.1">
    <property type="nucleotide sequence ID" value="NZ_LRFC01000012.1"/>
</dbReference>
<dbReference type="InterPro" id="IPR012951">
    <property type="entry name" value="BBE"/>
</dbReference>
<proteinExistence type="predicted"/>
<dbReference type="InterPro" id="IPR016169">
    <property type="entry name" value="FAD-bd_PCMH_sub2"/>
</dbReference>
<dbReference type="Gene3D" id="3.30.465.10">
    <property type="match status" value="1"/>
</dbReference>
<evidence type="ECO:0000259" key="1">
    <source>
        <dbReference type="Pfam" id="PF08031"/>
    </source>
</evidence>
<gene>
    <name evidence="2" type="ORF">AWM68_04985</name>
</gene>
<dbReference type="GO" id="GO:0050660">
    <property type="term" value="F:flavin adenine dinucleotide binding"/>
    <property type="evidence" value="ECO:0007669"/>
    <property type="project" value="InterPro"/>
</dbReference>
<reference evidence="3" key="1">
    <citation type="submission" date="2016-01" db="EMBL/GenBank/DDBJ databases">
        <title>Draft genome of Chromobacterium sp. F49.</title>
        <authorList>
            <person name="Hong K.W."/>
        </authorList>
    </citation>
    <scope>NUCLEOTIDE SEQUENCE [LARGE SCALE GENOMIC DNA]</scope>
    <source>
        <strain evidence="3">P7IIIA</strain>
    </source>
</reference>
<comment type="caution">
    <text evidence="2">The sequence shown here is derived from an EMBL/GenBank/DDBJ whole genome shotgun (WGS) entry which is preliminary data.</text>
</comment>
<protein>
    <recommendedName>
        <fullName evidence="1">Berberine/berberine-like domain-containing protein</fullName>
    </recommendedName>
</protein>
<evidence type="ECO:0000313" key="3">
    <source>
        <dbReference type="Proteomes" id="UP000076567"/>
    </source>
</evidence>
<accession>A0A163RNA0</accession>
<keyword evidence="3" id="KW-1185">Reference proteome</keyword>
<dbReference type="EMBL" id="LRFC01000012">
    <property type="protein sequence ID" value="KZE67215.1"/>
    <property type="molecule type" value="Genomic_DNA"/>
</dbReference>
<dbReference type="GO" id="GO:0016491">
    <property type="term" value="F:oxidoreductase activity"/>
    <property type="evidence" value="ECO:0007669"/>
    <property type="project" value="InterPro"/>
</dbReference>
<dbReference type="Gene3D" id="3.40.462.20">
    <property type="match status" value="1"/>
</dbReference>
<name>A0A163RNA0_9BACL</name>
<feature type="domain" description="Berberine/berberine-like" evidence="1">
    <location>
        <begin position="22"/>
        <end position="70"/>
    </location>
</feature>
<dbReference type="Proteomes" id="UP000076567">
    <property type="component" value="Unassembled WGS sequence"/>
</dbReference>
<evidence type="ECO:0000313" key="2">
    <source>
        <dbReference type="EMBL" id="KZE67215.1"/>
    </source>
</evidence>